<dbReference type="Proteomes" id="UP000838756">
    <property type="component" value="Unassembled WGS sequence"/>
</dbReference>
<gene>
    <name evidence="2" type="primary">jg4201</name>
    <name evidence="2" type="ORF">PAEG_LOCUS9836</name>
</gene>
<dbReference type="Gene3D" id="1.10.150.50">
    <property type="entry name" value="Transcription Factor, Ets-1"/>
    <property type="match status" value="1"/>
</dbReference>
<dbReference type="GO" id="GO:0043565">
    <property type="term" value="F:sequence-specific DNA binding"/>
    <property type="evidence" value="ECO:0007669"/>
    <property type="project" value="InterPro"/>
</dbReference>
<dbReference type="OrthoDB" id="10042983at2759"/>
<feature type="domain" description="PNT" evidence="1">
    <location>
        <begin position="47"/>
        <end position="102"/>
    </location>
</feature>
<proteinExistence type="predicted"/>
<comment type="caution">
    <text evidence="2">The sequence shown here is derived from an EMBL/GenBank/DDBJ whole genome shotgun (WGS) entry which is preliminary data.</text>
</comment>
<dbReference type="InterPro" id="IPR013761">
    <property type="entry name" value="SAM/pointed_sf"/>
</dbReference>
<evidence type="ECO:0000259" key="1">
    <source>
        <dbReference type="Pfam" id="PF02198"/>
    </source>
</evidence>
<name>A0A8S4R3T8_9NEOP</name>
<dbReference type="SUPFAM" id="SSF47769">
    <property type="entry name" value="SAM/Pointed domain"/>
    <property type="match status" value="1"/>
</dbReference>
<dbReference type="Pfam" id="PF02198">
    <property type="entry name" value="SAM_PNT"/>
    <property type="match status" value="1"/>
</dbReference>
<sequence>MQCKRKGFAGVNKYNHSMPAPAACERVRDGERLGACGAWACAADDDLPLDPRLWSRHEVGEWAARRGARPERFPMNGKALCLMSGAMFAAREPSLGPRLHQDFRRRLAKALALQELLERLLTQ</sequence>
<organism evidence="2 3">
    <name type="scientific">Pararge aegeria aegeria</name>
    <dbReference type="NCBI Taxonomy" id="348720"/>
    <lineage>
        <taxon>Eukaryota</taxon>
        <taxon>Metazoa</taxon>
        <taxon>Ecdysozoa</taxon>
        <taxon>Arthropoda</taxon>
        <taxon>Hexapoda</taxon>
        <taxon>Insecta</taxon>
        <taxon>Pterygota</taxon>
        <taxon>Neoptera</taxon>
        <taxon>Endopterygota</taxon>
        <taxon>Lepidoptera</taxon>
        <taxon>Glossata</taxon>
        <taxon>Ditrysia</taxon>
        <taxon>Papilionoidea</taxon>
        <taxon>Nymphalidae</taxon>
        <taxon>Satyrinae</taxon>
        <taxon>Satyrini</taxon>
        <taxon>Parargina</taxon>
        <taxon>Pararge</taxon>
    </lineage>
</organism>
<accession>A0A8S4R3T8</accession>
<evidence type="ECO:0000313" key="3">
    <source>
        <dbReference type="Proteomes" id="UP000838756"/>
    </source>
</evidence>
<dbReference type="InterPro" id="IPR003118">
    <property type="entry name" value="Pointed_dom"/>
</dbReference>
<dbReference type="AlphaFoldDB" id="A0A8S4R3T8"/>
<keyword evidence="3" id="KW-1185">Reference proteome</keyword>
<dbReference type="EMBL" id="CAKXAJ010024821">
    <property type="protein sequence ID" value="CAH2230648.1"/>
    <property type="molecule type" value="Genomic_DNA"/>
</dbReference>
<protein>
    <submittedName>
        <fullName evidence="2">Jg4201 protein</fullName>
    </submittedName>
</protein>
<reference evidence="2" key="1">
    <citation type="submission" date="2022-03" db="EMBL/GenBank/DDBJ databases">
        <authorList>
            <person name="Lindestad O."/>
        </authorList>
    </citation>
    <scope>NUCLEOTIDE SEQUENCE</scope>
</reference>
<evidence type="ECO:0000313" key="2">
    <source>
        <dbReference type="EMBL" id="CAH2230648.1"/>
    </source>
</evidence>